<keyword evidence="9 13" id="KW-0238">DNA-binding</keyword>
<dbReference type="InterPro" id="IPR002176">
    <property type="entry name" value="X-over_junc_endoDNase_RuvC"/>
</dbReference>
<comment type="cofactor">
    <cofactor evidence="13">
        <name>Mg(2+)</name>
        <dbReference type="ChEBI" id="CHEBI:18420"/>
    </cofactor>
    <text evidence="13">Binds 2 Mg(2+) ion per subunit.</text>
</comment>
<dbReference type="PANTHER" id="PTHR30194">
    <property type="entry name" value="CROSSOVER JUNCTION ENDODEOXYRIBONUCLEASE RUVC"/>
    <property type="match status" value="1"/>
</dbReference>
<comment type="function">
    <text evidence="13">The RuvA-RuvB-RuvC complex processes Holliday junction (HJ) DNA during genetic recombination and DNA repair. Endonuclease that resolves HJ intermediates. Cleaves cruciform DNA by making single-stranded nicks across the HJ at symmetrical positions within the homologous arms, yielding a 5'-phosphate and a 3'-hydroxyl group; requires a central core of homology in the junction. The consensus cleavage sequence is 5'-(A/T)TT(C/G)-3'. Cleavage occurs on the 3'-side of the TT dinucleotide at the point of strand exchange. HJ branch migration catalyzed by RuvA-RuvB allows RuvC to scan DNA until it finds its consensus sequence, where it cleaves and resolves the cruciform DNA.</text>
</comment>
<dbReference type="HAMAP" id="MF_00034">
    <property type="entry name" value="RuvC"/>
    <property type="match status" value="1"/>
</dbReference>
<evidence type="ECO:0000313" key="15">
    <source>
        <dbReference type="EMBL" id="PTQ53498.1"/>
    </source>
</evidence>
<evidence type="ECO:0000256" key="1">
    <source>
        <dbReference type="ARBA" id="ARBA00009518"/>
    </source>
</evidence>
<evidence type="ECO:0000256" key="8">
    <source>
        <dbReference type="ARBA" id="ARBA00022842"/>
    </source>
</evidence>
<dbReference type="PANTHER" id="PTHR30194:SF3">
    <property type="entry name" value="CROSSOVER JUNCTION ENDODEOXYRIBONUCLEASE RUVC"/>
    <property type="match status" value="1"/>
</dbReference>
<dbReference type="CDD" id="cd16962">
    <property type="entry name" value="RuvC"/>
    <property type="match status" value="1"/>
</dbReference>
<keyword evidence="8 13" id="KW-0460">Magnesium</keyword>
<evidence type="ECO:0000256" key="5">
    <source>
        <dbReference type="ARBA" id="ARBA00022759"/>
    </source>
</evidence>
<dbReference type="PROSITE" id="PS01321">
    <property type="entry name" value="RUVC"/>
    <property type="match status" value="1"/>
</dbReference>
<dbReference type="GO" id="GO:0006281">
    <property type="term" value="P:DNA repair"/>
    <property type="evidence" value="ECO:0007669"/>
    <property type="project" value="UniProtKB-UniRule"/>
</dbReference>
<reference evidence="15 16" key="1">
    <citation type="submission" date="2017-08" db="EMBL/GenBank/DDBJ databases">
        <title>Burning lignite coal seam in the remote Altai Mountains harbors a hydrogen-driven thermophilic microbial community.</title>
        <authorList>
            <person name="Kadnikov V.V."/>
            <person name="Mardanov A.V."/>
            <person name="Ivasenko D."/>
            <person name="Beletsky A.V."/>
            <person name="Karnachuk O.V."/>
            <person name="Ravin N.V."/>
        </authorList>
    </citation>
    <scope>NUCLEOTIDE SEQUENCE [LARGE SCALE GENOMIC DNA]</scope>
    <source>
        <strain evidence="15">AL33</strain>
    </source>
</reference>
<protein>
    <recommendedName>
        <fullName evidence="13 14">Crossover junction endodeoxyribonuclease RuvC</fullName>
        <ecNumber evidence="13 14">3.1.21.10</ecNumber>
    </recommendedName>
    <alternativeName>
        <fullName evidence="13">Holliday junction nuclease RuvC</fullName>
    </alternativeName>
    <alternativeName>
        <fullName evidence="13">Holliday junction resolvase RuvC</fullName>
    </alternativeName>
</protein>
<feature type="active site" evidence="13">
    <location>
        <position position="71"/>
    </location>
</feature>
<keyword evidence="7 13" id="KW-0378">Hydrolase</keyword>
<dbReference type="InterPro" id="IPR036397">
    <property type="entry name" value="RNaseH_sf"/>
</dbReference>
<feature type="binding site" evidence="13">
    <location>
        <position position="131"/>
    </location>
    <ligand>
        <name>Mg(2+)</name>
        <dbReference type="ChEBI" id="CHEBI:18420"/>
        <label>2</label>
    </ligand>
</feature>
<dbReference type="GO" id="GO:0005737">
    <property type="term" value="C:cytoplasm"/>
    <property type="evidence" value="ECO:0007669"/>
    <property type="project" value="UniProtKB-SubCell"/>
</dbReference>
<dbReference type="Gene3D" id="3.30.420.10">
    <property type="entry name" value="Ribonuclease H-like superfamily/Ribonuclease H"/>
    <property type="match status" value="1"/>
</dbReference>
<evidence type="ECO:0000256" key="11">
    <source>
        <dbReference type="ARBA" id="ARBA00023204"/>
    </source>
</evidence>
<keyword evidence="3 13" id="KW-0540">Nuclease</keyword>
<evidence type="ECO:0000256" key="7">
    <source>
        <dbReference type="ARBA" id="ARBA00022801"/>
    </source>
</evidence>
<dbReference type="GO" id="GO:0006310">
    <property type="term" value="P:DNA recombination"/>
    <property type="evidence" value="ECO:0007669"/>
    <property type="project" value="UniProtKB-UniRule"/>
</dbReference>
<comment type="caution">
    <text evidence="15">The sequence shown here is derived from an EMBL/GenBank/DDBJ whole genome shotgun (WGS) entry which is preliminary data.</text>
</comment>
<evidence type="ECO:0000256" key="3">
    <source>
        <dbReference type="ARBA" id="ARBA00022722"/>
    </source>
</evidence>
<dbReference type="GO" id="GO:0008821">
    <property type="term" value="F:crossover junction DNA endonuclease activity"/>
    <property type="evidence" value="ECO:0007669"/>
    <property type="project" value="UniProtKB-UniRule"/>
</dbReference>
<evidence type="ECO:0000256" key="2">
    <source>
        <dbReference type="ARBA" id="ARBA00022490"/>
    </source>
</evidence>
<keyword evidence="4 13" id="KW-0479">Metal-binding</keyword>
<feature type="active site" evidence="13">
    <location>
        <position position="131"/>
    </location>
</feature>
<keyword evidence="6 13" id="KW-0227">DNA damage</keyword>
<keyword evidence="2 13" id="KW-0963">Cytoplasm</keyword>
<name>A0A2T5GBG5_HYDSH</name>
<dbReference type="NCBIfam" id="NF000711">
    <property type="entry name" value="PRK00039.2-1"/>
    <property type="match status" value="1"/>
</dbReference>
<gene>
    <name evidence="13" type="primary">ruvC</name>
    <name evidence="15" type="ORF">HSCHL_1993</name>
</gene>
<feature type="binding site" evidence="13">
    <location>
        <position position="204"/>
    </location>
    <ligand>
        <name>Mg(2+)</name>
        <dbReference type="ChEBI" id="CHEBI:18420"/>
        <label>1</label>
    </ligand>
</feature>
<comment type="subcellular location">
    <subcellularLocation>
        <location evidence="13">Cytoplasm</location>
    </subcellularLocation>
</comment>
<evidence type="ECO:0000256" key="12">
    <source>
        <dbReference type="ARBA" id="ARBA00029354"/>
    </source>
</evidence>
<sequence>MSDPPFGFRRLRGDRSAVLSGIAGPFAGRSRRRLRRALPVVLGAADWYNEGRPPKRDRTRRGRALRIIGIDPGVGRVGYGVVEADGDRWRAIAYGVIATEPGRRPADRLLAIAEALEALLRQTDPQAAAVERLFFKANVTTAMAVSEARGVILLVLGRRGLNVAEYTPTEVKQAIAGNGRADKGQMQAMVRLLLGLPAPPAPDDAADALALALAHGQRFRFDRRIAAGGRGEEAARRV</sequence>
<feature type="active site" evidence="13">
    <location>
        <position position="204"/>
    </location>
</feature>
<dbReference type="NCBIfam" id="TIGR00228">
    <property type="entry name" value="ruvC"/>
    <property type="match status" value="1"/>
</dbReference>
<dbReference type="GO" id="GO:0000287">
    <property type="term" value="F:magnesium ion binding"/>
    <property type="evidence" value="ECO:0007669"/>
    <property type="project" value="UniProtKB-UniRule"/>
</dbReference>
<dbReference type="AlphaFoldDB" id="A0A2T5GBG5"/>
<feature type="binding site" evidence="13">
    <location>
        <position position="71"/>
    </location>
    <ligand>
        <name>Mg(2+)</name>
        <dbReference type="ChEBI" id="CHEBI:18420"/>
        <label>1</label>
    </ligand>
</feature>
<keyword evidence="11 13" id="KW-0234">DNA repair</keyword>
<evidence type="ECO:0000256" key="6">
    <source>
        <dbReference type="ARBA" id="ARBA00022763"/>
    </source>
</evidence>
<evidence type="ECO:0000256" key="4">
    <source>
        <dbReference type="ARBA" id="ARBA00022723"/>
    </source>
</evidence>
<dbReference type="FunFam" id="3.30.420.10:FF:000002">
    <property type="entry name" value="Crossover junction endodeoxyribonuclease RuvC"/>
    <property type="match status" value="1"/>
</dbReference>
<evidence type="ECO:0000256" key="10">
    <source>
        <dbReference type="ARBA" id="ARBA00023172"/>
    </source>
</evidence>
<dbReference type="Proteomes" id="UP000244180">
    <property type="component" value="Unassembled WGS sequence"/>
</dbReference>
<evidence type="ECO:0000256" key="14">
    <source>
        <dbReference type="NCBIfam" id="TIGR00228"/>
    </source>
</evidence>
<keyword evidence="5 13" id="KW-0255">Endonuclease</keyword>
<dbReference type="GO" id="GO:0003677">
    <property type="term" value="F:DNA binding"/>
    <property type="evidence" value="ECO:0007669"/>
    <property type="project" value="UniProtKB-KW"/>
</dbReference>
<dbReference type="InterPro" id="IPR020563">
    <property type="entry name" value="X-over_junc_endoDNase_Mg_BS"/>
</dbReference>
<accession>A0A2T5GBG5</accession>
<dbReference type="SUPFAM" id="SSF53098">
    <property type="entry name" value="Ribonuclease H-like"/>
    <property type="match status" value="1"/>
</dbReference>
<dbReference type="EMBL" id="PEBV01000015">
    <property type="protein sequence ID" value="PTQ53498.1"/>
    <property type="molecule type" value="Genomic_DNA"/>
</dbReference>
<comment type="catalytic activity">
    <reaction evidence="12 13">
        <text>Endonucleolytic cleavage at a junction such as a reciprocal single-stranded crossover between two homologous DNA duplexes (Holliday junction).</text>
        <dbReference type="EC" id="3.1.21.10"/>
    </reaction>
</comment>
<evidence type="ECO:0000256" key="9">
    <source>
        <dbReference type="ARBA" id="ARBA00023125"/>
    </source>
</evidence>
<dbReference type="InterPro" id="IPR012337">
    <property type="entry name" value="RNaseH-like_sf"/>
</dbReference>
<comment type="similarity">
    <text evidence="1 13">Belongs to the RuvC family.</text>
</comment>
<dbReference type="EC" id="3.1.21.10" evidence="13 14"/>
<dbReference type="Pfam" id="PF02075">
    <property type="entry name" value="RuvC"/>
    <property type="match status" value="1"/>
</dbReference>
<keyword evidence="10 13" id="KW-0233">DNA recombination</keyword>
<dbReference type="PRINTS" id="PR00696">
    <property type="entry name" value="RSOLVASERUVC"/>
</dbReference>
<dbReference type="GO" id="GO:0048476">
    <property type="term" value="C:Holliday junction resolvase complex"/>
    <property type="evidence" value="ECO:0007669"/>
    <property type="project" value="UniProtKB-UniRule"/>
</dbReference>
<comment type="subunit">
    <text evidence="13">Homodimer which binds Holliday junction (HJ) DNA. The HJ becomes 2-fold symmetrical on binding to RuvC with unstacked arms; it has a different conformation from HJ DNA in complex with RuvA. In the full resolvosome a probable DNA-RuvA(4)-RuvB(12)-RuvC(2) complex forms which resolves the HJ.</text>
</comment>
<organism evidence="15 16">
    <name type="scientific">Hydrogenibacillus schlegelii</name>
    <name type="common">Bacillus schlegelii</name>
    <dbReference type="NCBI Taxonomy" id="1484"/>
    <lineage>
        <taxon>Bacteria</taxon>
        <taxon>Bacillati</taxon>
        <taxon>Bacillota</taxon>
        <taxon>Bacilli</taxon>
        <taxon>Bacillales</taxon>
        <taxon>Bacillales Family X. Incertae Sedis</taxon>
        <taxon>Hydrogenibacillus</taxon>
    </lineage>
</organism>
<evidence type="ECO:0000313" key="16">
    <source>
        <dbReference type="Proteomes" id="UP000244180"/>
    </source>
</evidence>
<evidence type="ECO:0000256" key="13">
    <source>
        <dbReference type="HAMAP-Rule" id="MF_00034"/>
    </source>
</evidence>
<proteinExistence type="inferred from homology"/>